<evidence type="ECO:0000313" key="2">
    <source>
        <dbReference type="EMBL" id="GGI09121.1"/>
    </source>
</evidence>
<reference evidence="3" key="1">
    <citation type="journal article" date="2019" name="Int. J. Syst. Evol. Microbiol.">
        <title>The Global Catalogue of Microorganisms (GCM) 10K type strain sequencing project: providing services to taxonomists for standard genome sequencing and annotation.</title>
        <authorList>
            <consortium name="The Broad Institute Genomics Platform"/>
            <consortium name="The Broad Institute Genome Sequencing Center for Infectious Disease"/>
            <person name="Wu L."/>
            <person name="Ma J."/>
        </authorList>
    </citation>
    <scope>NUCLEOTIDE SEQUENCE [LARGE SCALE GENOMIC DNA]</scope>
    <source>
        <strain evidence="3">CCM 8653</strain>
    </source>
</reference>
<comment type="caution">
    <text evidence="2">The sequence shown here is derived from an EMBL/GenBank/DDBJ whole genome shotgun (WGS) entry which is preliminary data.</text>
</comment>
<organism evidence="2 3">
    <name type="scientific">Isoptericola cucumis</name>
    <dbReference type="NCBI Taxonomy" id="1776856"/>
    <lineage>
        <taxon>Bacteria</taxon>
        <taxon>Bacillati</taxon>
        <taxon>Actinomycetota</taxon>
        <taxon>Actinomycetes</taxon>
        <taxon>Micrococcales</taxon>
        <taxon>Promicromonosporaceae</taxon>
        <taxon>Isoptericola</taxon>
    </lineage>
</organism>
<evidence type="ECO:0000313" key="3">
    <source>
        <dbReference type="Proteomes" id="UP000632535"/>
    </source>
</evidence>
<dbReference type="Proteomes" id="UP000632535">
    <property type="component" value="Unassembled WGS sequence"/>
</dbReference>
<proteinExistence type="predicted"/>
<dbReference type="EMBL" id="BMDG01000008">
    <property type="protein sequence ID" value="GGI09121.1"/>
    <property type="molecule type" value="Genomic_DNA"/>
</dbReference>
<protein>
    <submittedName>
        <fullName evidence="2">Uncharacterized protein</fullName>
    </submittedName>
</protein>
<keyword evidence="3" id="KW-1185">Reference proteome</keyword>
<gene>
    <name evidence="2" type="ORF">GCM10007368_24580</name>
</gene>
<name>A0ABQ2B6L3_9MICO</name>
<accession>A0ABQ2B6L3</accession>
<evidence type="ECO:0000256" key="1">
    <source>
        <dbReference type="SAM" id="MobiDB-lite"/>
    </source>
</evidence>
<feature type="compositionally biased region" description="Basic residues" evidence="1">
    <location>
        <begin position="59"/>
        <end position="68"/>
    </location>
</feature>
<sequence length="76" mass="7906">MLRPGRVTHADADPCGGQASEEVLDGGAVEGAGRAGDDDHAQSFRGPETGRVGVVTDGRKRKLTRKVSFRGSGDAR</sequence>
<feature type="region of interest" description="Disordered" evidence="1">
    <location>
        <begin position="1"/>
        <end position="76"/>
    </location>
</feature>